<dbReference type="InterPro" id="IPR002550">
    <property type="entry name" value="CNNM"/>
</dbReference>
<evidence type="ECO:0000256" key="4">
    <source>
        <dbReference type="ARBA" id="ARBA00022989"/>
    </source>
</evidence>
<dbReference type="GO" id="GO:0010960">
    <property type="term" value="P:magnesium ion homeostasis"/>
    <property type="evidence" value="ECO:0007669"/>
    <property type="project" value="InterPro"/>
</dbReference>
<dbReference type="EMBL" id="VJMJ01000025">
    <property type="protein sequence ID" value="KAF0742709.1"/>
    <property type="molecule type" value="Genomic_DNA"/>
</dbReference>
<keyword evidence="10" id="KW-1185">Reference proteome</keyword>
<dbReference type="GO" id="GO:0016020">
    <property type="term" value="C:membrane"/>
    <property type="evidence" value="ECO:0007669"/>
    <property type="project" value="UniProtKB-SubCell"/>
</dbReference>
<feature type="domain" description="CNNM transmembrane" evidence="8">
    <location>
        <begin position="27"/>
        <end position="211"/>
    </location>
</feature>
<accession>A0A6G0XQM5</accession>
<feature type="transmembrane region" description="Helical" evidence="7">
    <location>
        <begin position="117"/>
        <end position="138"/>
    </location>
</feature>
<evidence type="ECO:0000259" key="8">
    <source>
        <dbReference type="PROSITE" id="PS51846"/>
    </source>
</evidence>
<evidence type="ECO:0000256" key="2">
    <source>
        <dbReference type="ARBA" id="ARBA00022692"/>
    </source>
</evidence>
<dbReference type="InterPro" id="IPR046342">
    <property type="entry name" value="CBS_dom_sf"/>
</dbReference>
<evidence type="ECO:0000256" key="5">
    <source>
        <dbReference type="ARBA" id="ARBA00023136"/>
    </source>
</evidence>
<dbReference type="FunFam" id="3.10.580.10:FF:000006">
    <property type="entry name" value="DUF21 and CBS domain protein"/>
    <property type="match status" value="1"/>
</dbReference>
<feature type="transmembrane region" description="Helical" evidence="7">
    <location>
        <begin position="31"/>
        <end position="58"/>
    </location>
</feature>
<dbReference type="GO" id="GO:0030026">
    <property type="term" value="P:intracellular manganese ion homeostasis"/>
    <property type="evidence" value="ECO:0007669"/>
    <property type="project" value="TreeGrafter"/>
</dbReference>
<keyword evidence="4 6" id="KW-1133">Transmembrane helix</keyword>
<gene>
    <name evidence="9" type="ORF">Ae201684_002409</name>
</gene>
<feature type="transmembrane region" description="Helical" evidence="7">
    <location>
        <begin position="145"/>
        <end position="167"/>
    </location>
</feature>
<dbReference type="Gene3D" id="3.10.580.10">
    <property type="entry name" value="CBS-domain"/>
    <property type="match status" value="1"/>
</dbReference>
<evidence type="ECO:0000256" key="6">
    <source>
        <dbReference type="PROSITE-ProRule" id="PRU01193"/>
    </source>
</evidence>
<dbReference type="InterPro" id="IPR044751">
    <property type="entry name" value="Ion_transp-like_CBS"/>
</dbReference>
<keyword evidence="2 6" id="KW-0812">Transmembrane</keyword>
<dbReference type="Pfam" id="PF01595">
    <property type="entry name" value="CNNM"/>
    <property type="match status" value="1"/>
</dbReference>
<protein>
    <recommendedName>
        <fullName evidence="8">CNNM transmembrane domain-containing protein</fullName>
    </recommendedName>
</protein>
<evidence type="ECO:0000256" key="3">
    <source>
        <dbReference type="ARBA" id="ARBA00022737"/>
    </source>
</evidence>
<comment type="caution">
    <text evidence="9">The sequence shown here is derived from an EMBL/GenBank/DDBJ whole genome shotgun (WGS) entry which is preliminary data.</text>
</comment>
<dbReference type="VEuPathDB" id="FungiDB:AeMF1_016982"/>
<dbReference type="Proteomes" id="UP000481153">
    <property type="component" value="Unassembled WGS sequence"/>
</dbReference>
<comment type="subcellular location">
    <subcellularLocation>
        <location evidence="1">Membrane</location>
        <topology evidence="1">Multi-pass membrane protein</topology>
    </subcellularLocation>
</comment>
<sequence>MRWPWNKVLQLKHSDKCKGDLLTPICDPYEFYFALGVVVALICIAGLMAGLTMGLLSLDKLNLQILKLEGSDSEKQRALRVLPLVKRHHLLLVTLLLFNAAANEALPVFLTRLVPESHAIIISVTCVLLFGEILPSAVFTGKGQLAIAAGLVPFVNCLLVVGFPIAYPISKVLDWCVGEDHDVTRYKRRELKALIALQKETRPSSLRGTIASFTPSKDASVLQKRLSQAFLNISPSSYHLHTDEVTIIHGALDLTNKTVCDLMVSWANVFLLSEDSKLTRDCLAQILASGHSRIPVYRRHPTNIVGLLLVKRLIVLDPSDARPIKELMLKKPIVVSSDCSCYAMLNEFQKGRSHLALITPNVEYVQNCWLAGLDLDPDVAEFDGIITIEDVVEELIQEEIQDETDKADTLVKSFAAQTRGLEKCVPRLRAWAGRARQRVQLARAKSIKRLSMAMPSVPSTKRNSLDLSKDPGRVISPTWTIEIATEKSPLLPKSS</sequence>
<keyword evidence="3" id="KW-0677">Repeat</keyword>
<name>A0A6G0XQM5_9STRA</name>
<dbReference type="PANTHER" id="PTHR12064:SF97">
    <property type="entry name" value="METAL TRANSPORTER CNNM-5"/>
    <property type="match status" value="1"/>
</dbReference>
<dbReference type="InterPro" id="IPR045095">
    <property type="entry name" value="ACDP"/>
</dbReference>
<keyword evidence="5 6" id="KW-0472">Membrane</keyword>
<dbReference type="AlphaFoldDB" id="A0A6G0XQM5"/>
<evidence type="ECO:0000256" key="7">
    <source>
        <dbReference type="SAM" id="Phobius"/>
    </source>
</evidence>
<reference evidence="9 10" key="1">
    <citation type="submission" date="2019-07" db="EMBL/GenBank/DDBJ databases">
        <title>Genomics analysis of Aphanomyces spp. identifies a new class of oomycete effector associated with host adaptation.</title>
        <authorList>
            <person name="Gaulin E."/>
        </authorList>
    </citation>
    <scope>NUCLEOTIDE SEQUENCE [LARGE SCALE GENOMIC DNA]</scope>
    <source>
        <strain evidence="9 10">ATCC 201684</strain>
    </source>
</reference>
<dbReference type="PANTHER" id="PTHR12064">
    <property type="entry name" value="METAL TRANSPORTER CNNM"/>
    <property type="match status" value="1"/>
</dbReference>
<evidence type="ECO:0000313" key="10">
    <source>
        <dbReference type="Proteomes" id="UP000481153"/>
    </source>
</evidence>
<evidence type="ECO:0000256" key="1">
    <source>
        <dbReference type="ARBA" id="ARBA00004141"/>
    </source>
</evidence>
<dbReference type="GO" id="GO:0005737">
    <property type="term" value="C:cytoplasm"/>
    <property type="evidence" value="ECO:0007669"/>
    <property type="project" value="TreeGrafter"/>
</dbReference>
<proteinExistence type="predicted"/>
<dbReference type="CDD" id="cd04590">
    <property type="entry name" value="CBS_pair_CorC_HlyC_assoc"/>
    <property type="match status" value="1"/>
</dbReference>
<organism evidence="9 10">
    <name type="scientific">Aphanomyces euteiches</name>
    <dbReference type="NCBI Taxonomy" id="100861"/>
    <lineage>
        <taxon>Eukaryota</taxon>
        <taxon>Sar</taxon>
        <taxon>Stramenopiles</taxon>
        <taxon>Oomycota</taxon>
        <taxon>Saprolegniomycetes</taxon>
        <taxon>Saprolegniales</taxon>
        <taxon>Verrucalvaceae</taxon>
        <taxon>Aphanomyces</taxon>
    </lineage>
</organism>
<dbReference type="SUPFAM" id="SSF54631">
    <property type="entry name" value="CBS-domain pair"/>
    <property type="match status" value="1"/>
</dbReference>
<evidence type="ECO:0000313" key="9">
    <source>
        <dbReference type="EMBL" id="KAF0742709.1"/>
    </source>
</evidence>
<dbReference type="PROSITE" id="PS51846">
    <property type="entry name" value="CNNM"/>
    <property type="match status" value="1"/>
</dbReference>